<dbReference type="Proteomes" id="UP000314294">
    <property type="component" value="Unassembled WGS sequence"/>
</dbReference>
<name>A0A4Z2G9R4_9TELE</name>
<accession>A0A4Z2G9R4</accession>
<organism evidence="2 3">
    <name type="scientific">Liparis tanakae</name>
    <name type="common">Tanaka's snailfish</name>
    <dbReference type="NCBI Taxonomy" id="230148"/>
    <lineage>
        <taxon>Eukaryota</taxon>
        <taxon>Metazoa</taxon>
        <taxon>Chordata</taxon>
        <taxon>Craniata</taxon>
        <taxon>Vertebrata</taxon>
        <taxon>Euteleostomi</taxon>
        <taxon>Actinopterygii</taxon>
        <taxon>Neopterygii</taxon>
        <taxon>Teleostei</taxon>
        <taxon>Neoteleostei</taxon>
        <taxon>Acanthomorphata</taxon>
        <taxon>Eupercaria</taxon>
        <taxon>Perciformes</taxon>
        <taxon>Cottioidei</taxon>
        <taxon>Cottales</taxon>
        <taxon>Liparidae</taxon>
        <taxon>Liparis</taxon>
    </lineage>
</organism>
<sequence>MLRTPPGLLAGCSPSSEPSSLASSPSGSPPPEHRRHIHQHRLKDSYSSLERLNRRPRVQKCSLEKLFARRASFESTRSTARSDGRSSSGVRRHCSSSSSSDEGDGEGLLDNADFIRNRKERSTVLVRRFFKNNRKMTKSVCTGTRAIVKALPSGSISEDVWEVVAGQRAPRPAEENARPDVTRASKEEFGVCRDMLRFIGVKLRQPFC</sequence>
<keyword evidence="3" id="KW-1185">Reference proteome</keyword>
<gene>
    <name evidence="2" type="primary">Plce1_1</name>
    <name evidence="2" type="ORF">EYF80_039522</name>
</gene>
<evidence type="ECO:0000256" key="1">
    <source>
        <dbReference type="SAM" id="MobiDB-lite"/>
    </source>
</evidence>
<dbReference type="EMBL" id="SRLO01000624">
    <property type="protein sequence ID" value="TNN50297.1"/>
    <property type="molecule type" value="Genomic_DNA"/>
</dbReference>
<feature type="region of interest" description="Disordered" evidence="1">
    <location>
        <begin position="1"/>
        <end position="53"/>
    </location>
</feature>
<feature type="compositionally biased region" description="Low complexity" evidence="1">
    <location>
        <begin position="13"/>
        <end position="26"/>
    </location>
</feature>
<feature type="region of interest" description="Disordered" evidence="1">
    <location>
        <begin position="73"/>
        <end position="109"/>
    </location>
</feature>
<evidence type="ECO:0000313" key="3">
    <source>
        <dbReference type="Proteomes" id="UP000314294"/>
    </source>
</evidence>
<feature type="compositionally biased region" description="Low complexity" evidence="1">
    <location>
        <begin position="85"/>
        <end position="100"/>
    </location>
</feature>
<comment type="caution">
    <text evidence="2">The sequence shown here is derived from an EMBL/GenBank/DDBJ whole genome shotgun (WGS) entry which is preliminary data.</text>
</comment>
<dbReference type="OrthoDB" id="8962622at2759"/>
<proteinExistence type="predicted"/>
<protein>
    <submittedName>
        <fullName evidence="2">1-phosphatidylinositol 4,5-bisphosphate phosphodiesterase epsilon-1</fullName>
    </submittedName>
</protein>
<dbReference type="AlphaFoldDB" id="A0A4Z2G9R4"/>
<reference evidence="2 3" key="1">
    <citation type="submission" date="2019-03" db="EMBL/GenBank/DDBJ databases">
        <title>First draft genome of Liparis tanakae, snailfish: a comprehensive survey of snailfish specific genes.</title>
        <authorList>
            <person name="Kim W."/>
            <person name="Song I."/>
            <person name="Jeong J.-H."/>
            <person name="Kim D."/>
            <person name="Kim S."/>
            <person name="Ryu S."/>
            <person name="Song J.Y."/>
            <person name="Lee S.K."/>
        </authorList>
    </citation>
    <scope>NUCLEOTIDE SEQUENCE [LARGE SCALE GENOMIC DNA]</scope>
    <source>
        <tissue evidence="2">Muscle</tissue>
    </source>
</reference>
<evidence type="ECO:0000313" key="2">
    <source>
        <dbReference type="EMBL" id="TNN50297.1"/>
    </source>
</evidence>